<dbReference type="PANTHER" id="PTHR34427:SF5">
    <property type="entry name" value="DUF4283 DOMAIN-CONTAINING PROTEIN"/>
    <property type="match status" value="1"/>
</dbReference>
<dbReference type="PANTHER" id="PTHR34427">
    <property type="entry name" value="DUF4283 DOMAIN PROTEIN"/>
    <property type="match status" value="1"/>
</dbReference>
<evidence type="ECO:0000313" key="2">
    <source>
        <dbReference type="EMBL" id="KAK2655484.1"/>
    </source>
</evidence>
<proteinExistence type="predicted"/>
<organism evidence="2 3">
    <name type="scientific">Dipteronia dyeriana</name>
    <dbReference type="NCBI Taxonomy" id="168575"/>
    <lineage>
        <taxon>Eukaryota</taxon>
        <taxon>Viridiplantae</taxon>
        <taxon>Streptophyta</taxon>
        <taxon>Embryophyta</taxon>
        <taxon>Tracheophyta</taxon>
        <taxon>Spermatophyta</taxon>
        <taxon>Magnoliopsida</taxon>
        <taxon>eudicotyledons</taxon>
        <taxon>Gunneridae</taxon>
        <taxon>Pentapetalae</taxon>
        <taxon>rosids</taxon>
        <taxon>malvids</taxon>
        <taxon>Sapindales</taxon>
        <taxon>Sapindaceae</taxon>
        <taxon>Hippocastanoideae</taxon>
        <taxon>Acereae</taxon>
        <taxon>Dipteronia</taxon>
    </lineage>
</organism>
<comment type="caution">
    <text evidence="2">The sequence shown here is derived from an EMBL/GenBank/DDBJ whole genome shotgun (WGS) entry which is preliminary data.</text>
</comment>
<protein>
    <recommendedName>
        <fullName evidence="1">RRM domain-containing protein</fullName>
    </recommendedName>
</protein>
<dbReference type="EMBL" id="JANJYI010000003">
    <property type="protein sequence ID" value="KAK2655484.1"/>
    <property type="molecule type" value="Genomic_DNA"/>
</dbReference>
<dbReference type="Pfam" id="PF00076">
    <property type="entry name" value="RRM_1"/>
    <property type="match status" value="1"/>
</dbReference>
<gene>
    <name evidence="2" type="ORF">Ddye_008536</name>
</gene>
<dbReference type="InterPro" id="IPR000504">
    <property type="entry name" value="RRM_dom"/>
</dbReference>
<dbReference type="Gene3D" id="3.30.70.330">
    <property type="match status" value="1"/>
</dbReference>
<accession>A0AAD9X9W1</accession>
<evidence type="ECO:0000313" key="3">
    <source>
        <dbReference type="Proteomes" id="UP001280121"/>
    </source>
</evidence>
<dbReference type="Proteomes" id="UP001280121">
    <property type="component" value="Unassembled WGS sequence"/>
</dbReference>
<sequence>MWIKGKVRDIFLSKEKNSRGKGNKFAFVHFEAMEEALKVAKKTNGMHVYGWPIATKVVTFGWSRRNVKVEKQRSLYMKDMGIREGDYVGSRDKQRVRDGGRWSKAVVTQSRLVWVKCRGIPLSCWNQSFFNKVGWLIGEPVLVEKDTLRRNHLDRGRLLVLVPQAGDVLCKVKVSGNQSSFVVNIEEESVPVDM</sequence>
<evidence type="ECO:0000259" key="1">
    <source>
        <dbReference type="Pfam" id="PF00076"/>
    </source>
</evidence>
<dbReference type="CDD" id="cd00590">
    <property type="entry name" value="RRM_SF"/>
    <property type="match status" value="1"/>
</dbReference>
<keyword evidence="3" id="KW-1185">Reference proteome</keyword>
<dbReference type="SUPFAM" id="SSF54928">
    <property type="entry name" value="RNA-binding domain, RBD"/>
    <property type="match status" value="1"/>
</dbReference>
<dbReference type="InterPro" id="IPR035979">
    <property type="entry name" value="RBD_domain_sf"/>
</dbReference>
<feature type="domain" description="RRM" evidence="1">
    <location>
        <begin position="5"/>
        <end position="50"/>
    </location>
</feature>
<reference evidence="2" key="1">
    <citation type="journal article" date="2023" name="Plant J.">
        <title>Genome sequences and population genomics provide insights into the demographic history, inbreeding, and mutation load of two 'living fossil' tree species of Dipteronia.</title>
        <authorList>
            <person name="Feng Y."/>
            <person name="Comes H.P."/>
            <person name="Chen J."/>
            <person name="Zhu S."/>
            <person name="Lu R."/>
            <person name="Zhang X."/>
            <person name="Li P."/>
            <person name="Qiu J."/>
            <person name="Olsen K.M."/>
            <person name="Qiu Y."/>
        </authorList>
    </citation>
    <scope>NUCLEOTIDE SEQUENCE</scope>
    <source>
        <strain evidence="2">KIB01</strain>
    </source>
</reference>
<name>A0AAD9X9W1_9ROSI</name>
<dbReference type="InterPro" id="IPR012677">
    <property type="entry name" value="Nucleotide-bd_a/b_plait_sf"/>
</dbReference>
<dbReference type="AlphaFoldDB" id="A0AAD9X9W1"/>
<dbReference type="GO" id="GO:0003723">
    <property type="term" value="F:RNA binding"/>
    <property type="evidence" value="ECO:0007669"/>
    <property type="project" value="InterPro"/>
</dbReference>